<dbReference type="InterPro" id="IPR036388">
    <property type="entry name" value="WH-like_DNA-bd_sf"/>
</dbReference>
<evidence type="ECO:0000313" key="6">
    <source>
        <dbReference type="EMBL" id="ASP37836.1"/>
    </source>
</evidence>
<dbReference type="KEGG" id="bsan:CHH28_03725"/>
<evidence type="ECO:0000256" key="1">
    <source>
        <dbReference type="ARBA" id="ARBA00023015"/>
    </source>
</evidence>
<dbReference type="Pfam" id="PF00392">
    <property type="entry name" value="GntR"/>
    <property type="match status" value="1"/>
</dbReference>
<dbReference type="Gene3D" id="3.40.1410.10">
    <property type="entry name" value="Chorismate lyase-like"/>
    <property type="match status" value="1"/>
</dbReference>
<dbReference type="OrthoDB" id="9808698at2"/>
<dbReference type="FunFam" id="1.10.10.10:FF:000079">
    <property type="entry name" value="GntR family transcriptional regulator"/>
    <property type="match status" value="1"/>
</dbReference>
<accession>A0A222FGX3</accession>
<keyword evidence="7" id="KW-1185">Reference proteome</keyword>
<evidence type="ECO:0000313" key="7">
    <source>
        <dbReference type="Proteomes" id="UP000202440"/>
    </source>
</evidence>
<protein>
    <recommendedName>
        <fullName evidence="4">Histidine utilization repressor</fullName>
    </recommendedName>
</protein>
<dbReference type="InterPro" id="IPR050679">
    <property type="entry name" value="Bact_HTH_transcr_reg"/>
</dbReference>
<dbReference type="PANTHER" id="PTHR44846">
    <property type="entry name" value="MANNOSYL-D-GLYCERATE TRANSPORT/METABOLISM SYSTEM REPRESSOR MNGR-RELATED"/>
    <property type="match status" value="1"/>
</dbReference>
<dbReference type="PANTHER" id="PTHR44846:SF16">
    <property type="entry name" value="TRANSCRIPTIONAL REGULATOR PHNF-RELATED"/>
    <property type="match status" value="1"/>
</dbReference>
<dbReference type="InterPro" id="IPR036390">
    <property type="entry name" value="WH_DNA-bd_sf"/>
</dbReference>
<dbReference type="Pfam" id="PF07702">
    <property type="entry name" value="UTRA"/>
    <property type="match status" value="1"/>
</dbReference>
<dbReference type="RefSeq" id="WP_094059045.1">
    <property type="nucleotide sequence ID" value="NZ_CP022530.1"/>
</dbReference>
<dbReference type="InterPro" id="IPR011663">
    <property type="entry name" value="UTRA"/>
</dbReference>
<dbReference type="PRINTS" id="PR00035">
    <property type="entry name" value="HTHGNTR"/>
</dbReference>
<keyword evidence="3" id="KW-0804">Transcription</keyword>
<dbReference type="GO" id="GO:0003677">
    <property type="term" value="F:DNA binding"/>
    <property type="evidence" value="ECO:0007669"/>
    <property type="project" value="UniProtKB-UniRule"/>
</dbReference>
<feature type="domain" description="HTH gntR-type" evidence="5">
    <location>
        <begin position="3"/>
        <end position="71"/>
    </location>
</feature>
<dbReference type="AlphaFoldDB" id="A0A222FGX3"/>
<keyword evidence="2" id="KW-0238">DNA-binding</keyword>
<dbReference type="PROSITE" id="PS50949">
    <property type="entry name" value="HTH_GNTR"/>
    <property type="match status" value="1"/>
</dbReference>
<sequence>MAQPRYAQIKSHLLQQIEYGELQPGCKVASENQLAEQFGVSRMTARRALDELSEAGFLLRSQGLGTFVADSRPMSSMLQIRNIADEIRERGHQCQIEVVTLEQVEANEQQAYWLGLQHPARVFHSVLVFFENGRAIQYEDRYVNPQLAPEYVQQDFSCITPNEYLSQVAPLTEADHIVEALLPTPDIAKQLAIAESQPCLNITRRTFSKAGIVSFASLIHPGDRYRLGGHIHVSSHV</sequence>
<gene>
    <name evidence="6" type="primary">hutC</name>
    <name evidence="6" type="ORF">CHH28_03725</name>
</gene>
<dbReference type="EMBL" id="CP022530">
    <property type="protein sequence ID" value="ASP37836.1"/>
    <property type="molecule type" value="Genomic_DNA"/>
</dbReference>
<keyword evidence="1" id="KW-0805">Transcription regulation</keyword>
<name>A0A222FGX3_9GAMM</name>
<evidence type="ECO:0000259" key="5">
    <source>
        <dbReference type="PROSITE" id="PS50949"/>
    </source>
</evidence>
<reference evidence="6 7" key="1">
    <citation type="submission" date="2017-07" db="EMBL/GenBank/DDBJ databases">
        <title>Annotated genome sequence of Bacterioplanes sanyensis isolated from Red Sea.</title>
        <authorList>
            <person name="Rehman Z.U."/>
        </authorList>
    </citation>
    <scope>NUCLEOTIDE SEQUENCE [LARGE SCALE GENOMIC DNA]</scope>
    <source>
        <strain evidence="6 7">NV9</strain>
    </source>
</reference>
<dbReference type="CDD" id="cd07377">
    <property type="entry name" value="WHTH_GntR"/>
    <property type="match status" value="1"/>
</dbReference>
<dbReference type="GO" id="GO:0003700">
    <property type="term" value="F:DNA-binding transcription factor activity"/>
    <property type="evidence" value="ECO:0007669"/>
    <property type="project" value="UniProtKB-UniRule"/>
</dbReference>
<dbReference type="Proteomes" id="UP000202440">
    <property type="component" value="Chromosome"/>
</dbReference>
<evidence type="ECO:0000256" key="3">
    <source>
        <dbReference type="ARBA" id="ARBA00023163"/>
    </source>
</evidence>
<dbReference type="InterPro" id="IPR028978">
    <property type="entry name" value="Chorismate_lyase_/UTRA_dom_sf"/>
</dbReference>
<dbReference type="NCBIfam" id="TIGR02018">
    <property type="entry name" value="his_ut_repres"/>
    <property type="match status" value="1"/>
</dbReference>
<proteinExistence type="predicted"/>
<dbReference type="SMART" id="SM00345">
    <property type="entry name" value="HTH_GNTR"/>
    <property type="match status" value="1"/>
</dbReference>
<dbReference type="GO" id="GO:0006547">
    <property type="term" value="P:L-histidine metabolic process"/>
    <property type="evidence" value="ECO:0007669"/>
    <property type="project" value="UniProtKB-UniRule"/>
</dbReference>
<dbReference type="SMART" id="SM00866">
    <property type="entry name" value="UTRA"/>
    <property type="match status" value="1"/>
</dbReference>
<organism evidence="6 7">
    <name type="scientific">Bacterioplanes sanyensis</name>
    <dbReference type="NCBI Taxonomy" id="1249553"/>
    <lineage>
        <taxon>Bacteria</taxon>
        <taxon>Pseudomonadati</taxon>
        <taxon>Pseudomonadota</taxon>
        <taxon>Gammaproteobacteria</taxon>
        <taxon>Oceanospirillales</taxon>
        <taxon>Oceanospirillaceae</taxon>
        <taxon>Bacterioplanes</taxon>
    </lineage>
</organism>
<dbReference type="InterPro" id="IPR000524">
    <property type="entry name" value="Tscrpt_reg_HTH_GntR"/>
</dbReference>
<dbReference type="GO" id="GO:0045892">
    <property type="term" value="P:negative regulation of DNA-templated transcription"/>
    <property type="evidence" value="ECO:0007669"/>
    <property type="project" value="UniProtKB-UniRule"/>
</dbReference>
<dbReference type="SUPFAM" id="SSF64288">
    <property type="entry name" value="Chorismate lyase-like"/>
    <property type="match status" value="1"/>
</dbReference>
<dbReference type="Gene3D" id="1.10.10.10">
    <property type="entry name" value="Winged helix-like DNA-binding domain superfamily/Winged helix DNA-binding domain"/>
    <property type="match status" value="1"/>
</dbReference>
<dbReference type="InterPro" id="IPR010248">
    <property type="entry name" value="His_ut_repres"/>
</dbReference>
<evidence type="ECO:0000256" key="2">
    <source>
        <dbReference type="ARBA" id="ARBA00023125"/>
    </source>
</evidence>
<evidence type="ECO:0000256" key="4">
    <source>
        <dbReference type="NCBIfam" id="TIGR02018"/>
    </source>
</evidence>
<dbReference type="SUPFAM" id="SSF46785">
    <property type="entry name" value="Winged helix' DNA-binding domain"/>
    <property type="match status" value="1"/>
</dbReference>